<organism evidence="2 3">
    <name type="scientific">Mycena rosella</name>
    <name type="common">Pink bonnet</name>
    <name type="synonym">Agaricus rosellus</name>
    <dbReference type="NCBI Taxonomy" id="1033263"/>
    <lineage>
        <taxon>Eukaryota</taxon>
        <taxon>Fungi</taxon>
        <taxon>Dikarya</taxon>
        <taxon>Basidiomycota</taxon>
        <taxon>Agaricomycotina</taxon>
        <taxon>Agaricomycetes</taxon>
        <taxon>Agaricomycetidae</taxon>
        <taxon>Agaricales</taxon>
        <taxon>Marasmiineae</taxon>
        <taxon>Mycenaceae</taxon>
        <taxon>Mycena</taxon>
    </lineage>
</organism>
<evidence type="ECO:0000313" key="2">
    <source>
        <dbReference type="EMBL" id="KAJ7624008.1"/>
    </source>
</evidence>
<reference evidence="2" key="1">
    <citation type="submission" date="2023-03" db="EMBL/GenBank/DDBJ databases">
        <title>Massive genome expansion in bonnet fungi (Mycena s.s.) driven by repeated elements and novel gene families across ecological guilds.</title>
        <authorList>
            <consortium name="Lawrence Berkeley National Laboratory"/>
            <person name="Harder C.B."/>
            <person name="Miyauchi S."/>
            <person name="Viragh M."/>
            <person name="Kuo A."/>
            <person name="Thoen E."/>
            <person name="Andreopoulos B."/>
            <person name="Lu D."/>
            <person name="Skrede I."/>
            <person name="Drula E."/>
            <person name="Henrissat B."/>
            <person name="Morin E."/>
            <person name="Kohler A."/>
            <person name="Barry K."/>
            <person name="LaButti K."/>
            <person name="Morin E."/>
            <person name="Salamov A."/>
            <person name="Lipzen A."/>
            <person name="Mereny Z."/>
            <person name="Hegedus B."/>
            <person name="Baldrian P."/>
            <person name="Stursova M."/>
            <person name="Weitz H."/>
            <person name="Taylor A."/>
            <person name="Grigoriev I.V."/>
            <person name="Nagy L.G."/>
            <person name="Martin F."/>
            <person name="Kauserud H."/>
        </authorList>
    </citation>
    <scope>NUCLEOTIDE SEQUENCE</scope>
    <source>
        <strain evidence="2">CBHHK067</strain>
    </source>
</reference>
<evidence type="ECO:0000256" key="1">
    <source>
        <dbReference type="SAM" id="MobiDB-lite"/>
    </source>
</evidence>
<dbReference type="InterPro" id="IPR041078">
    <property type="entry name" value="Plavaka"/>
</dbReference>
<feature type="compositionally biased region" description="Basic residues" evidence="1">
    <location>
        <begin position="86"/>
        <end position="95"/>
    </location>
</feature>
<evidence type="ECO:0000313" key="3">
    <source>
        <dbReference type="Proteomes" id="UP001221757"/>
    </source>
</evidence>
<sequence>MPKCYACGTGVKDGTRALANHYGKCTVIQAQHAAGVSHVLALDAAAEAAAEKAAAPAPLIQNPLDAGTTTAHPPSPGPRSPGFGGRPRRRIKLPLRFRDDPPDPPAPIPVAPVQEDVPAAAPTSDKSPLKWVKTEPNRYGLYKIFANRPTHDPDDSVSLDDLCKSSELLISEKPTSESVSTPPFFPFLNCTVARLMAWFHLGSTQKSIAELDALVEEVLLKDDFDQAHLLNFSAARENKRLDETADPDAVSAPDGWKTASVKIKLPAHQVCISEKNAVEFEVEGLIYRPLLDVMVEAFKSPAFDKFHTTPFEYRWDPNHNPDDPDISLDPLDPLDGELDDKGIPVLPEGHEVMYGEIYTSSKMFRDHTSLPQTAEPRLETIIAAYMFWSDSTHLASFGNASLWPLYTFFGNQSKYARAKPSSNAGHHQAYFPSLPDSIKDFYRETFGFPPSADIMAHLKRELMHAIWDLLLCPEFIHAYVHGIIVECYDGIERLVFPRFYTYGADYPEKVLLATIKYFGGCPCPRCLIQKAQIPNMGTKADMRRRQKTRQDTSWYADIIDLVRRWIFDKGFLVAGKGVARKLQEFSWVPTRNAFSKLADCGFNFFQMFVPDLLHEVELGGWKSLFLDERFRMVPTFGRSTIRRFHANVSEMKKMAARDFEDILQCCYAVFEGLLPGRHNDIVLALIYTFATWHAYAKLRMHSDSSIKSFRVVTTELGSQARHFVRTTCKDYTTYEIPQEYNRRARRQAKKNSKSKSAQTAQKSAKERKAWNLCTYKWHSMGDYPDAIVDFGTTDSYSTQIGELAHRLAKKFYAKTNKRNFERQIAAHDVGNGFYAPSRKSSMIRLMEQRPAILRKPLPHPAPEIGLSPRTTHFLVPHRMPDDFPNDPALENFLPNLKSHLLGRLLDIPYDGDETQYSIQDLADVNIVRERLYTHKVLRVNFTTYDVRRDQDTLNTRTHPDFMVLAHEDEDESSPHRYWYGRIVGIFHAEVRHVGSKSKNPSKIHRMEFLWVRWFGRDLNRPGGWKYKRPDRVGFIDASDPDNGAFGFLDPAEII</sequence>
<name>A0AAD7BKQ2_MYCRO</name>
<accession>A0AAD7BKQ2</accession>
<feature type="region of interest" description="Disordered" evidence="1">
    <location>
        <begin position="742"/>
        <end position="764"/>
    </location>
</feature>
<dbReference type="Pfam" id="PF18759">
    <property type="entry name" value="Plavaka"/>
    <property type="match status" value="1"/>
</dbReference>
<dbReference type="EMBL" id="JARKIE010000627">
    <property type="protein sequence ID" value="KAJ7624008.1"/>
    <property type="molecule type" value="Genomic_DNA"/>
</dbReference>
<feature type="region of interest" description="Disordered" evidence="1">
    <location>
        <begin position="61"/>
        <end position="130"/>
    </location>
</feature>
<dbReference type="AlphaFoldDB" id="A0AAD7BKQ2"/>
<feature type="compositionally biased region" description="Basic residues" evidence="1">
    <location>
        <begin position="743"/>
        <end position="753"/>
    </location>
</feature>
<dbReference type="Proteomes" id="UP001221757">
    <property type="component" value="Unassembled WGS sequence"/>
</dbReference>
<comment type="caution">
    <text evidence="2">The sequence shown here is derived from an EMBL/GenBank/DDBJ whole genome shotgun (WGS) entry which is preliminary data.</text>
</comment>
<protein>
    <submittedName>
        <fullName evidence="2">Uncharacterized protein</fullName>
    </submittedName>
</protein>
<keyword evidence="3" id="KW-1185">Reference proteome</keyword>
<gene>
    <name evidence="2" type="ORF">B0H17DRAFT_1219029</name>
</gene>
<proteinExistence type="predicted"/>